<sequence>MLVRGVRQVRKEGELRDLMTKLKRYLPQSISVHGTIDMLLHYGPSMPHTTILSADPPGSCSLVVVTPACSYKGIQSVTVFWSVEEERSEDMAKLLGMIPGLDWSRPVKLYACCIDVITEMDGLVIAGVKQVRRHTISNGHLYTLDKCQLKTPKLNGDFYISSLGPADMEIVRSFWRYSFTETREVHLKMITAFPSVAIRMKSSISLKAKETDVQNKWDNGSMNEKHKDIPEEERNDEETLVSWIHSYKNGLIGNTFTVKEQRRRGLAKVATQTLAHHFLQKGHIPVVAIDSSNTTSIAFHKSMGFKWSGAVEYAIRFPEGTSLKDLEFKLP</sequence>
<gene>
    <name evidence="2" type="ORF">Pcinc_034236</name>
</gene>
<dbReference type="AlphaFoldDB" id="A0AAE1EQR3"/>
<proteinExistence type="predicted"/>
<feature type="domain" description="N-acetyltransferase" evidence="1">
    <location>
        <begin position="196"/>
        <end position="331"/>
    </location>
</feature>
<evidence type="ECO:0000313" key="2">
    <source>
        <dbReference type="EMBL" id="KAK3859667.1"/>
    </source>
</evidence>
<dbReference type="InterPro" id="IPR016181">
    <property type="entry name" value="Acyl_CoA_acyltransferase"/>
</dbReference>
<evidence type="ECO:0000313" key="3">
    <source>
        <dbReference type="Proteomes" id="UP001286313"/>
    </source>
</evidence>
<accession>A0AAE1EQR3</accession>
<organism evidence="2 3">
    <name type="scientific">Petrolisthes cinctipes</name>
    <name type="common">Flat porcelain crab</name>
    <dbReference type="NCBI Taxonomy" id="88211"/>
    <lineage>
        <taxon>Eukaryota</taxon>
        <taxon>Metazoa</taxon>
        <taxon>Ecdysozoa</taxon>
        <taxon>Arthropoda</taxon>
        <taxon>Crustacea</taxon>
        <taxon>Multicrustacea</taxon>
        <taxon>Malacostraca</taxon>
        <taxon>Eumalacostraca</taxon>
        <taxon>Eucarida</taxon>
        <taxon>Decapoda</taxon>
        <taxon>Pleocyemata</taxon>
        <taxon>Anomura</taxon>
        <taxon>Galatheoidea</taxon>
        <taxon>Porcellanidae</taxon>
        <taxon>Petrolisthes</taxon>
    </lineage>
</organism>
<dbReference type="InterPro" id="IPR013653">
    <property type="entry name" value="GCN5-like_dom"/>
</dbReference>
<dbReference type="InterPro" id="IPR053225">
    <property type="entry name" value="Acyl-CoA_N-acyltransferase"/>
</dbReference>
<evidence type="ECO:0000259" key="1">
    <source>
        <dbReference type="PROSITE" id="PS51186"/>
    </source>
</evidence>
<dbReference type="SUPFAM" id="SSF55729">
    <property type="entry name" value="Acyl-CoA N-acyltransferases (Nat)"/>
    <property type="match status" value="1"/>
</dbReference>
<keyword evidence="3" id="KW-1185">Reference proteome</keyword>
<protein>
    <recommendedName>
        <fullName evidence="1">N-acetyltransferase domain-containing protein</fullName>
    </recommendedName>
</protein>
<dbReference type="GO" id="GO:0016747">
    <property type="term" value="F:acyltransferase activity, transferring groups other than amino-acyl groups"/>
    <property type="evidence" value="ECO:0007669"/>
    <property type="project" value="InterPro"/>
</dbReference>
<reference evidence="2" key="1">
    <citation type="submission" date="2023-10" db="EMBL/GenBank/DDBJ databases">
        <title>Genome assemblies of two species of porcelain crab, Petrolisthes cinctipes and Petrolisthes manimaculis (Anomura: Porcellanidae).</title>
        <authorList>
            <person name="Angst P."/>
        </authorList>
    </citation>
    <scope>NUCLEOTIDE SEQUENCE</scope>
    <source>
        <strain evidence="2">PB745_01</strain>
        <tissue evidence="2">Gill</tissue>
    </source>
</reference>
<dbReference type="Proteomes" id="UP001286313">
    <property type="component" value="Unassembled WGS sequence"/>
</dbReference>
<dbReference type="EMBL" id="JAWQEG010004957">
    <property type="protein sequence ID" value="KAK3859667.1"/>
    <property type="molecule type" value="Genomic_DNA"/>
</dbReference>
<name>A0AAE1EQR3_PETCI</name>
<comment type="caution">
    <text evidence="2">The sequence shown here is derived from an EMBL/GenBank/DDBJ whole genome shotgun (WGS) entry which is preliminary data.</text>
</comment>
<dbReference type="PANTHER" id="PTHR20958:SF6">
    <property type="entry name" value="GLYCINE N-ACYLTRANSFERASE-LIKE PROTEIN"/>
    <property type="match status" value="1"/>
</dbReference>
<dbReference type="InterPro" id="IPR000182">
    <property type="entry name" value="GNAT_dom"/>
</dbReference>
<dbReference type="PANTHER" id="PTHR20958">
    <property type="entry name" value="GLYCINE N-ACYLTRANSFERASE-LIKE PROTEIN"/>
    <property type="match status" value="1"/>
</dbReference>
<dbReference type="Gene3D" id="3.40.630.30">
    <property type="match status" value="1"/>
</dbReference>
<dbReference type="PROSITE" id="PS51186">
    <property type="entry name" value="GNAT"/>
    <property type="match status" value="1"/>
</dbReference>
<dbReference type="Pfam" id="PF08445">
    <property type="entry name" value="FR47"/>
    <property type="match status" value="1"/>
</dbReference>